<keyword evidence="3" id="KW-1185">Reference proteome</keyword>
<evidence type="ECO:0000313" key="2">
    <source>
        <dbReference type="EMBL" id="PXY02917.1"/>
    </source>
</evidence>
<proteinExistence type="predicted"/>
<dbReference type="AlphaFoldDB" id="A0A2V4A4V3"/>
<keyword evidence="1" id="KW-0732">Signal</keyword>
<dbReference type="InterPro" id="IPR052022">
    <property type="entry name" value="26kDa_periplasmic_antigen"/>
</dbReference>
<dbReference type="GO" id="GO:0006974">
    <property type="term" value="P:DNA damage response"/>
    <property type="evidence" value="ECO:0007669"/>
    <property type="project" value="TreeGrafter"/>
</dbReference>
<reference evidence="2 3" key="1">
    <citation type="submission" date="2018-05" db="EMBL/GenBank/DDBJ databases">
        <title>Marinifilum breve JC075T sp. nov., a marine bacterium isolated from Yongle Blue Hole in the South China Sea.</title>
        <authorList>
            <person name="Fu T."/>
        </authorList>
    </citation>
    <scope>NUCLEOTIDE SEQUENCE [LARGE SCALE GENOMIC DNA]</scope>
    <source>
        <strain evidence="2 3">JC075</strain>
    </source>
</reference>
<feature type="chain" id="PRO_5016058292" description="SIMPL domain-containing protein" evidence="1">
    <location>
        <begin position="21"/>
        <end position="238"/>
    </location>
</feature>
<dbReference type="EMBL" id="QFLI01000001">
    <property type="protein sequence ID" value="PXY02917.1"/>
    <property type="molecule type" value="Genomic_DNA"/>
</dbReference>
<dbReference type="InterPro" id="IPR007497">
    <property type="entry name" value="SIMPL/DUF541"/>
</dbReference>
<protein>
    <recommendedName>
        <fullName evidence="4">SIMPL domain-containing protein</fullName>
    </recommendedName>
</protein>
<dbReference type="Gene3D" id="3.30.110.170">
    <property type="entry name" value="Protein of unknown function (DUF541), domain 1"/>
    <property type="match status" value="1"/>
</dbReference>
<dbReference type="Pfam" id="PF04402">
    <property type="entry name" value="SIMPL"/>
    <property type="match status" value="1"/>
</dbReference>
<dbReference type="PANTHER" id="PTHR34387">
    <property type="entry name" value="SLR1258 PROTEIN"/>
    <property type="match status" value="1"/>
</dbReference>
<sequence length="238" mass="26372">MMKKLILLVIILITGVCVNAQSTYPTLDVRGESKIFQEPDIVEISVNISTKAGEYEACLDKNFADVDRLKKSLKLAKIESLKIFDVGQRINEENTYSSGRQIPDGYRANYSLKLKLEANGKTIHSCLEVLKSSDVELNYNANYGLSPELIKSTEAKLIAMAVSDAKIKAKVLAESAEVQLKSIMNINYGTVKALYGPKQHMAEMRMSKAGYSGSQSFTNPDPIVLTDHVEITYLIADR</sequence>
<name>A0A2V4A4V3_9BACT</name>
<dbReference type="OrthoDB" id="1116087at2"/>
<dbReference type="Gene3D" id="3.30.70.2970">
    <property type="entry name" value="Protein of unknown function (DUF541), domain 2"/>
    <property type="match status" value="1"/>
</dbReference>
<dbReference type="RefSeq" id="WP_110359074.1">
    <property type="nucleotide sequence ID" value="NZ_QFLI01000001.1"/>
</dbReference>
<comment type="caution">
    <text evidence="2">The sequence shown here is derived from an EMBL/GenBank/DDBJ whole genome shotgun (WGS) entry which is preliminary data.</text>
</comment>
<dbReference type="Proteomes" id="UP000248079">
    <property type="component" value="Unassembled WGS sequence"/>
</dbReference>
<evidence type="ECO:0000256" key="1">
    <source>
        <dbReference type="SAM" id="SignalP"/>
    </source>
</evidence>
<evidence type="ECO:0008006" key="4">
    <source>
        <dbReference type="Google" id="ProtNLM"/>
    </source>
</evidence>
<gene>
    <name evidence="2" type="ORF">DF185_02150</name>
</gene>
<organism evidence="2 3">
    <name type="scientific">Marinifilum breve</name>
    <dbReference type="NCBI Taxonomy" id="2184082"/>
    <lineage>
        <taxon>Bacteria</taxon>
        <taxon>Pseudomonadati</taxon>
        <taxon>Bacteroidota</taxon>
        <taxon>Bacteroidia</taxon>
        <taxon>Marinilabiliales</taxon>
        <taxon>Marinifilaceae</taxon>
    </lineage>
</organism>
<evidence type="ECO:0000313" key="3">
    <source>
        <dbReference type="Proteomes" id="UP000248079"/>
    </source>
</evidence>
<feature type="signal peptide" evidence="1">
    <location>
        <begin position="1"/>
        <end position="20"/>
    </location>
</feature>
<accession>A0A2V4A4V3</accession>
<dbReference type="PANTHER" id="PTHR34387:SF2">
    <property type="entry name" value="SLR1258 PROTEIN"/>
    <property type="match status" value="1"/>
</dbReference>